<dbReference type="SUPFAM" id="SSF81321">
    <property type="entry name" value="Family A G protein-coupled receptor-like"/>
    <property type="match status" value="1"/>
</dbReference>
<evidence type="ECO:0000313" key="12">
    <source>
        <dbReference type="EMBL" id="CAK8694182.1"/>
    </source>
</evidence>
<dbReference type="PANTHER" id="PTHR24246:SF27">
    <property type="entry name" value="ADENOSINE RECEPTOR, ISOFORM A"/>
    <property type="match status" value="1"/>
</dbReference>
<keyword evidence="6 10" id="KW-0472">Membrane</keyword>
<dbReference type="EMBL" id="CAWYQH010000141">
    <property type="protein sequence ID" value="CAK8694182.1"/>
    <property type="molecule type" value="Genomic_DNA"/>
</dbReference>
<accession>A0ABP0GRB4</accession>
<comment type="subcellular location">
    <subcellularLocation>
        <location evidence="1">Cell membrane</location>
        <topology evidence="1">Multi-pass membrane protein</topology>
    </subcellularLocation>
</comment>
<feature type="transmembrane region" description="Helical" evidence="10">
    <location>
        <begin position="222"/>
        <end position="250"/>
    </location>
</feature>
<keyword evidence="13" id="KW-1185">Reference proteome</keyword>
<reference evidence="12 13" key="1">
    <citation type="submission" date="2024-02" db="EMBL/GenBank/DDBJ databases">
        <authorList>
            <person name="Daric V."/>
            <person name="Darras S."/>
        </authorList>
    </citation>
    <scope>NUCLEOTIDE SEQUENCE [LARGE SCALE GENOMIC DNA]</scope>
</reference>
<keyword evidence="8" id="KW-0325">Glycoprotein</keyword>
<evidence type="ECO:0000256" key="8">
    <source>
        <dbReference type="ARBA" id="ARBA00023180"/>
    </source>
</evidence>
<evidence type="ECO:0000256" key="1">
    <source>
        <dbReference type="ARBA" id="ARBA00004651"/>
    </source>
</evidence>
<evidence type="ECO:0000256" key="6">
    <source>
        <dbReference type="ARBA" id="ARBA00023136"/>
    </source>
</evidence>
<evidence type="ECO:0000256" key="3">
    <source>
        <dbReference type="ARBA" id="ARBA00022692"/>
    </source>
</evidence>
<dbReference type="InterPro" id="IPR017452">
    <property type="entry name" value="GPCR_Rhodpsn_7TM"/>
</dbReference>
<name>A0ABP0GRB4_CLALP</name>
<keyword evidence="5" id="KW-0297">G-protein coupled receptor</keyword>
<evidence type="ECO:0000256" key="9">
    <source>
        <dbReference type="ARBA" id="ARBA00023224"/>
    </source>
</evidence>
<keyword evidence="7" id="KW-0675">Receptor</keyword>
<dbReference type="PRINTS" id="PR00237">
    <property type="entry name" value="GPCRRHODOPSN"/>
</dbReference>
<evidence type="ECO:0000313" key="13">
    <source>
        <dbReference type="Proteomes" id="UP001642483"/>
    </source>
</evidence>
<evidence type="ECO:0000256" key="5">
    <source>
        <dbReference type="ARBA" id="ARBA00023040"/>
    </source>
</evidence>
<dbReference type="Gene3D" id="1.20.1070.10">
    <property type="entry name" value="Rhodopsin 7-helix transmembrane proteins"/>
    <property type="match status" value="1"/>
</dbReference>
<organism evidence="12 13">
    <name type="scientific">Clavelina lepadiformis</name>
    <name type="common">Light-bulb sea squirt</name>
    <name type="synonym">Ascidia lepadiformis</name>
    <dbReference type="NCBI Taxonomy" id="159417"/>
    <lineage>
        <taxon>Eukaryota</taxon>
        <taxon>Metazoa</taxon>
        <taxon>Chordata</taxon>
        <taxon>Tunicata</taxon>
        <taxon>Ascidiacea</taxon>
        <taxon>Aplousobranchia</taxon>
        <taxon>Clavelinidae</taxon>
        <taxon>Clavelina</taxon>
    </lineage>
</organism>
<dbReference type="PROSITE" id="PS50262">
    <property type="entry name" value="G_PROTEIN_RECEP_F1_2"/>
    <property type="match status" value="1"/>
</dbReference>
<protein>
    <recommendedName>
        <fullName evidence="11">G-protein coupled receptors family 1 profile domain-containing protein</fullName>
    </recommendedName>
</protein>
<dbReference type="InterPro" id="IPR000276">
    <property type="entry name" value="GPCR_Rhodpsn"/>
</dbReference>
<dbReference type="CDD" id="cd00637">
    <property type="entry name" value="7tm_classA_rhodopsin-like"/>
    <property type="match status" value="1"/>
</dbReference>
<feature type="transmembrane region" description="Helical" evidence="10">
    <location>
        <begin position="94"/>
        <end position="118"/>
    </location>
</feature>
<feature type="transmembrane region" description="Helical" evidence="10">
    <location>
        <begin position="365"/>
        <end position="386"/>
    </location>
</feature>
<evidence type="ECO:0000256" key="10">
    <source>
        <dbReference type="SAM" id="Phobius"/>
    </source>
</evidence>
<keyword evidence="3 10" id="KW-0812">Transmembrane</keyword>
<keyword evidence="2" id="KW-1003">Cell membrane</keyword>
<feature type="domain" description="G-protein coupled receptors family 1 profile" evidence="11">
    <location>
        <begin position="109"/>
        <end position="384"/>
    </location>
</feature>
<sequence>MLNLESDEAEANAVSAISLKSFSLNQTVNAWVTSGFPISNISQPTLTTVGPNYDSGTLCGLPGICVGSAQDIYTKCFNKTLFDCQECGFVRGAIFLFVVVCLGLAILIGNGLTMFVGIRRCRRGKESKMDICRTSLATADALTSMQLLIVVTYNVSWSMNLTPLELEKKQIALRGSTFAIAAGFLNVFGLISSMFHLTFMALGRFYAIALPFKYKWQSKKAIYSCIGIIWSLVAIFTIFVTQWFTCAYSVPAFLFFPIPSVATLNPTNKAVFSVFGAIYLLPYFLTTTLIIATAIMICRFRKAKHIKMRKLNKINSNKNSLQQNPAPFITVAIMQFGFTISFLPTLIVGTLLYSGLVDCAAFSTAFMMSSYISFSNSLFNVVIYNVRDKEFRKEIFQLLKLKSVKSFFKKQFDSMLSKKN</sequence>
<comment type="caution">
    <text evidence="12">The sequence shown here is derived from an EMBL/GenBank/DDBJ whole genome shotgun (WGS) entry which is preliminary data.</text>
</comment>
<dbReference type="Pfam" id="PF00001">
    <property type="entry name" value="7tm_1"/>
    <property type="match status" value="1"/>
</dbReference>
<dbReference type="Proteomes" id="UP001642483">
    <property type="component" value="Unassembled WGS sequence"/>
</dbReference>
<evidence type="ECO:0000256" key="2">
    <source>
        <dbReference type="ARBA" id="ARBA00022475"/>
    </source>
</evidence>
<keyword evidence="9" id="KW-0807">Transducer</keyword>
<feature type="transmembrane region" description="Helical" evidence="10">
    <location>
        <begin position="328"/>
        <end position="353"/>
    </location>
</feature>
<evidence type="ECO:0000256" key="4">
    <source>
        <dbReference type="ARBA" id="ARBA00022989"/>
    </source>
</evidence>
<keyword evidence="4 10" id="KW-1133">Transmembrane helix</keyword>
<feature type="transmembrane region" description="Helical" evidence="10">
    <location>
        <begin position="139"/>
        <end position="157"/>
    </location>
</feature>
<dbReference type="PANTHER" id="PTHR24246">
    <property type="entry name" value="OLFACTORY RECEPTOR AND ADENOSINE RECEPTOR"/>
    <property type="match status" value="1"/>
</dbReference>
<feature type="transmembrane region" description="Helical" evidence="10">
    <location>
        <begin position="270"/>
        <end position="300"/>
    </location>
</feature>
<proteinExistence type="predicted"/>
<feature type="transmembrane region" description="Helical" evidence="10">
    <location>
        <begin position="177"/>
        <end position="202"/>
    </location>
</feature>
<evidence type="ECO:0000259" key="11">
    <source>
        <dbReference type="PROSITE" id="PS50262"/>
    </source>
</evidence>
<evidence type="ECO:0000256" key="7">
    <source>
        <dbReference type="ARBA" id="ARBA00023170"/>
    </source>
</evidence>
<gene>
    <name evidence="12" type="ORF">CVLEPA_LOCUS27574</name>
</gene>